<feature type="coiled-coil region" evidence="1">
    <location>
        <begin position="705"/>
        <end position="732"/>
    </location>
</feature>
<feature type="compositionally biased region" description="Polar residues" evidence="2">
    <location>
        <begin position="507"/>
        <end position="527"/>
    </location>
</feature>
<reference evidence="3" key="1">
    <citation type="submission" date="2023-11" db="EMBL/GenBank/DDBJ databases">
        <authorList>
            <person name="De Vega J J."/>
            <person name="De Vega J J."/>
        </authorList>
    </citation>
    <scope>NUCLEOTIDE SEQUENCE</scope>
</reference>
<dbReference type="Proteomes" id="UP001295794">
    <property type="component" value="Unassembled WGS sequence"/>
</dbReference>
<feature type="compositionally biased region" description="Basic and acidic residues" evidence="2">
    <location>
        <begin position="593"/>
        <end position="602"/>
    </location>
</feature>
<evidence type="ECO:0000313" key="3">
    <source>
        <dbReference type="EMBL" id="CAK5270769.1"/>
    </source>
</evidence>
<feature type="non-terminal residue" evidence="3">
    <location>
        <position position="736"/>
    </location>
</feature>
<evidence type="ECO:0000256" key="1">
    <source>
        <dbReference type="SAM" id="Coils"/>
    </source>
</evidence>
<feature type="compositionally biased region" description="Low complexity" evidence="2">
    <location>
        <begin position="58"/>
        <end position="68"/>
    </location>
</feature>
<feature type="compositionally biased region" description="Basic and acidic residues" evidence="2">
    <location>
        <begin position="414"/>
        <end position="432"/>
    </location>
</feature>
<feature type="compositionally biased region" description="Acidic residues" evidence="2">
    <location>
        <begin position="100"/>
        <end position="112"/>
    </location>
</feature>
<feature type="compositionally biased region" description="Acidic residues" evidence="2">
    <location>
        <begin position="565"/>
        <end position="575"/>
    </location>
</feature>
<sequence length="736" mass="81269">PTFLPYPSSPFLSGFNQPQLTITHPLFLSSMPAKNLASNSRPSASASLKSHHHTNSQTTAAAAKPAPTRVSITLPPRTKRKSLLELEPETPSESSLSLSELDDNAEGEEANEAEGSSSASRRGAKHRKSVIISAPPVLLRPSKKRRRIGTGDDARPLARTAASVKREREAETTKLEKEGRKSVGGRPREKKEWYVSPAPRDPPAHDGAWRHPADLPYLQSGFSDLEIARFIRYKGAFSVPPQSTLASSKDPWASITRADGRKITIPRAYRMPLLWIGRYLWSSAQITLSTGSAEDWERTKWELLYVARLCDAFLNAAAEHHPMERAWRWPTIDRVLVRYWYHWLISKDEFVKDFVADFGEEEFAIDFLKKPWKQWAIKGYRGFALTPEEAQNGISSEEFTSGFVIDDDKRTFRWAEPGRPEGEPTLVVREEETLAGEENNGTSLPAESNDRDVEMKSVTEEEEQAIPPPPPSEYAPEQITSTDVPEQDTHKIVVNSLTLTISIDAQEQSTRDQGGNNQQQADEAQTIPSSKSSSSSRPSAVVARTTMGSRAPGRADAILRRSEQPEDLEEDDEDESRTGAIDQNLGPNGMEDQPMREVELVVKPRHYTIPPPPPSMSSSSGHNATPKLHMDLDLDDDGLELMYPEDVRDVPPPTATEDVMSTGGTSDGSSPDASSRGSPSPPISFSQALFADGENSGVSFDVDMMKQVLTKMAALGEEVRALREEVSVLRAQVSSA</sequence>
<proteinExistence type="predicted"/>
<keyword evidence="4" id="KW-1185">Reference proteome</keyword>
<feature type="region of interest" description="Disordered" evidence="2">
    <location>
        <begin position="33"/>
        <end position="206"/>
    </location>
</feature>
<feature type="compositionally biased region" description="Low complexity" evidence="2">
    <location>
        <begin position="528"/>
        <end position="544"/>
    </location>
</feature>
<feature type="compositionally biased region" description="Low complexity" evidence="2">
    <location>
        <begin position="89"/>
        <end position="99"/>
    </location>
</feature>
<feature type="compositionally biased region" description="Low complexity" evidence="2">
    <location>
        <begin position="661"/>
        <end position="678"/>
    </location>
</feature>
<protein>
    <submittedName>
        <fullName evidence="3">Uncharacterized protein</fullName>
    </submittedName>
</protein>
<accession>A0AAD2H9P2</accession>
<organism evidence="3 4">
    <name type="scientific">Mycena citricolor</name>
    <dbReference type="NCBI Taxonomy" id="2018698"/>
    <lineage>
        <taxon>Eukaryota</taxon>
        <taxon>Fungi</taxon>
        <taxon>Dikarya</taxon>
        <taxon>Basidiomycota</taxon>
        <taxon>Agaricomycotina</taxon>
        <taxon>Agaricomycetes</taxon>
        <taxon>Agaricomycetidae</taxon>
        <taxon>Agaricales</taxon>
        <taxon>Marasmiineae</taxon>
        <taxon>Mycenaceae</taxon>
        <taxon>Mycena</taxon>
    </lineage>
</organism>
<feature type="compositionally biased region" description="Basic and acidic residues" evidence="2">
    <location>
        <begin position="164"/>
        <end position="193"/>
    </location>
</feature>
<evidence type="ECO:0000256" key="2">
    <source>
        <dbReference type="SAM" id="MobiDB-lite"/>
    </source>
</evidence>
<feature type="region of interest" description="Disordered" evidence="2">
    <location>
        <begin position="414"/>
        <end position="487"/>
    </location>
</feature>
<dbReference type="AlphaFoldDB" id="A0AAD2H9P2"/>
<feature type="compositionally biased region" description="Polar residues" evidence="2">
    <location>
        <begin position="36"/>
        <end position="48"/>
    </location>
</feature>
<name>A0AAD2H9P2_9AGAR</name>
<keyword evidence="1" id="KW-0175">Coiled coil</keyword>
<feature type="region of interest" description="Disordered" evidence="2">
    <location>
        <begin position="507"/>
        <end position="687"/>
    </location>
</feature>
<feature type="compositionally biased region" description="Basic and acidic residues" evidence="2">
    <location>
        <begin position="448"/>
        <end position="459"/>
    </location>
</feature>
<comment type="caution">
    <text evidence="3">The sequence shown here is derived from an EMBL/GenBank/DDBJ whole genome shotgun (WGS) entry which is preliminary data.</text>
</comment>
<dbReference type="EMBL" id="CAVNYO010000169">
    <property type="protein sequence ID" value="CAK5270769.1"/>
    <property type="molecule type" value="Genomic_DNA"/>
</dbReference>
<evidence type="ECO:0000313" key="4">
    <source>
        <dbReference type="Proteomes" id="UP001295794"/>
    </source>
</evidence>
<gene>
    <name evidence="3" type="ORF">MYCIT1_LOCUS15455</name>
</gene>